<dbReference type="RefSeq" id="WP_209809074.1">
    <property type="nucleotide sequence ID" value="NZ_JAGGKT010000002.1"/>
</dbReference>
<dbReference type="InterPro" id="IPR017853">
    <property type="entry name" value="GH"/>
</dbReference>
<keyword evidence="1" id="KW-1133">Transmembrane helix</keyword>
<keyword evidence="1" id="KW-0812">Transmembrane</keyword>
<gene>
    <name evidence="2" type="ORF">J2Z37_000964</name>
</gene>
<feature type="transmembrane region" description="Helical" evidence="1">
    <location>
        <begin position="12"/>
        <end position="28"/>
    </location>
</feature>
<sequence>MKRFWKSSLAKLGLTAFIAAGAVVYWLWPPTAEVESAEIGAGIQIKYRANGTQIEQFANQLWQPYFAKGVNMGATIPGHFPGELAITKEDYERWFAMIQEMGGNVIRIYTILQPEFYEALVRYNAKHQENPLFFIQGVWSPEEKLNTSQDAYDPKIKQSFQQEIVNAVDAVYGKAELEADPHSGKASGTYLFNAGPYLMGWIIGTEWDARMVKNTNDQHPDVPDYHGTHFHSKPEANPFEKWLAEMVDLTAKTETKYGWQHPIAFSNWVTTDPLEHPGEPLLEEDLVSVDPTHLEPVDWKAGYFASYHVYPYYPDFFTFDKSFQKMKNDQGEMDSYKTYLHQLKDYHKNIPVMISEFGVPASQGIAHKGMLGRHQGGHDEKSQGDIDAEMFRQIHQAGYSGAILFTWQDEWFKKTWNTMRYDIPDRRAYWYNALTNESFFGVLGMFPSKDKDLLIDGDASDWDKLANEEKKKLPIKMKGFKEIWASHDEGYLYLMAKLSKPFDPQNQEVYFGTDTLKGGNRHAPQLHGKTLDEGLETLVELSEPEKGRIKIASNYDFHSRLYGKAYGMFPVNPQDFQDNTGIFNTWRLVVNYKLEPPDSRFEHPFSDVEVGELLRGNSDSADPDYNSKAMWQAKGNILEIRIPWMLLGFGDPSSRKVISYQDTGKSSFEYKEVEGIRIIPWIVDKGTQQVISWEDSTKPYPVSQLPLYNWEKWQDVDVKYVERPKQSYDRMQQVMKEINQPAKK</sequence>
<dbReference type="Gene3D" id="3.20.20.80">
    <property type="entry name" value="Glycosidases"/>
    <property type="match status" value="2"/>
</dbReference>
<protein>
    <recommendedName>
        <fullName evidence="4">Family 2 glycosyl transferase</fullName>
    </recommendedName>
</protein>
<dbReference type="SUPFAM" id="SSF51445">
    <property type="entry name" value="(Trans)glycosidases"/>
    <property type="match status" value="1"/>
</dbReference>
<evidence type="ECO:0008006" key="4">
    <source>
        <dbReference type="Google" id="ProtNLM"/>
    </source>
</evidence>
<accession>A0ABS4GLI9</accession>
<evidence type="ECO:0000256" key="1">
    <source>
        <dbReference type="SAM" id="Phobius"/>
    </source>
</evidence>
<keyword evidence="1" id="KW-0472">Membrane</keyword>
<evidence type="ECO:0000313" key="3">
    <source>
        <dbReference type="Proteomes" id="UP001519343"/>
    </source>
</evidence>
<reference evidence="2 3" key="1">
    <citation type="submission" date="2021-03" db="EMBL/GenBank/DDBJ databases">
        <title>Genomic Encyclopedia of Type Strains, Phase IV (KMG-IV): sequencing the most valuable type-strain genomes for metagenomic binning, comparative biology and taxonomic classification.</title>
        <authorList>
            <person name="Goeker M."/>
        </authorList>
    </citation>
    <scope>NUCLEOTIDE SEQUENCE [LARGE SCALE GENOMIC DNA]</scope>
    <source>
        <strain evidence="2 3">DSM 24738</strain>
    </source>
</reference>
<name>A0ABS4GLI9_9BACL</name>
<evidence type="ECO:0000313" key="2">
    <source>
        <dbReference type="EMBL" id="MBP1930967.1"/>
    </source>
</evidence>
<comment type="caution">
    <text evidence="2">The sequence shown here is derived from an EMBL/GenBank/DDBJ whole genome shotgun (WGS) entry which is preliminary data.</text>
</comment>
<keyword evidence="3" id="KW-1185">Reference proteome</keyword>
<dbReference type="EMBL" id="JAGGKT010000002">
    <property type="protein sequence ID" value="MBP1930967.1"/>
    <property type="molecule type" value="Genomic_DNA"/>
</dbReference>
<dbReference type="Proteomes" id="UP001519343">
    <property type="component" value="Unassembled WGS sequence"/>
</dbReference>
<organism evidence="2 3">
    <name type="scientific">Ammoniphilus resinae</name>
    <dbReference type="NCBI Taxonomy" id="861532"/>
    <lineage>
        <taxon>Bacteria</taxon>
        <taxon>Bacillati</taxon>
        <taxon>Bacillota</taxon>
        <taxon>Bacilli</taxon>
        <taxon>Bacillales</taxon>
        <taxon>Paenibacillaceae</taxon>
        <taxon>Aneurinibacillus group</taxon>
        <taxon>Ammoniphilus</taxon>
    </lineage>
</organism>
<proteinExistence type="predicted"/>